<evidence type="ECO:0000313" key="2">
    <source>
        <dbReference type="EMBL" id="MBA0593321.1"/>
    </source>
</evidence>
<comment type="caution">
    <text evidence="2">The sequence shown here is derived from an EMBL/GenBank/DDBJ whole genome shotgun (WGS) entry which is preliminary data.</text>
</comment>
<dbReference type="PANTHER" id="PTHR11247:SF8">
    <property type="entry name" value="PALMITOYL-PROTEIN THIOESTERASE 1"/>
    <property type="match status" value="1"/>
</dbReference>
<evidence type="ECO:0008006" key="4">
    <source>
        <dbReference type="Google" id="ProtNLM"/>
    </source>
</evidence>
<dbReference type="GO" id="GO:0016790">
    <property type="term" value="F:thiolester hydrolase activity"/>
    <property type="evidence" value="ECO:0007669"/>
    <property type="project" value="TreeGrafter"/>
</dbReference>
<dbReference type="Proteomes" id="UP000593578">
    <property type="component" value="Unassembled WGS sequence"/>
</dbReference>
<gene>
    <name evidence="2" type="ORF">Gorai_010271</name>
</gene>
<reference evidence="2 3" key="1">
    <citation type="journal article" date="2019" name="Genome Biol. Evol.">
        <title>Insights into the evolution of the New World diploid cottons (Gossypium, subgenus Houzingenia) based on genome sequencing.</title>
        <authorList>
            <person name="Grover C.E."/>
            <person name="Arick M.A. 2nd"/>
            <person name="Thrash A."/>
            <person name="Conover J.L."/>
            <person name="Sanders W.S."/>
            <person name="Peterson D.G."/>
            <person name="Frelichowski J.E."/>
            <person name="Scheffler J.A."/>
            <person name="Scheffler B.E."/>
            <person name="Wendel J.F."/>
        </authorList>
    </citation>
    <scope>NUCLEOTIDE SEQUENCE [LARGE SCALE GENOMIC DNA]</scope>
    <source>
        <strain evidence="2">8</strain>
        <tissue evidence="2">Leaf</tissue>
    </source>
</reference>
<sequence>GLEISVPIVESNSSLNFSRTFLGLKDIACQQVKQMKELSKGYNIVGLSQGNLIGRAVVEFCDGAPQVKNFISLGGPHAGTASVPLCGVSALLLFESCSF</sequence>
<evidence type="ECO:0000256" key="1">
    <source>
        <dbReference type="ARBA" id="ARBA00022801"/>
    </source>
</evidence>
<feature type="non-terminal residue" evidence="2">
    <location>
        <position position="1"/>
    </location>
</feature>
<dbReference type="PANTHER" id="PTHR11247">
    <property type="entry name" value="PALMITOYL-PROTEIN THIOESTERASE/DOLICHYLDIPHOSPHATASE 1"/>
    <property type="match status" value="1"/>
</dbReference>
<keyword evidence="1" id="KW-0378">Hydrolase</keyword>
<dbReference type="EMBL" id="JABEZZ010000008">
    <property type="protein sequence ID" value="MBA0593321.1"/>
    <property type="molecule type" value="Genomic_DNA"/>
</dbReference>
<proteinExistence type="predicted"/>
<name>A0A7J8PVK3_GOSRA</name>
<evidence type="ECO:0000313" key="3">
    <source>
        <dbReference type="Proteomes" id="UP000593578"/>
    </source>
</evidence>
<accession>A0A7J8PVK3</accession>
<dbReference type="AlphaFoldDB" id="A0A7J8PVK3"/>
<dbReference type="Gene3D" id="3.40.50.1820">
    <property type="entry name" value="alpha/beta hydrolase"/>
    <property type="match status" value="1"/>
</dbReference>
<dbReference type="Pfam" id="PF02089">
    <property type="entry name" value="Palm_thioest"/>
    <property type="match status" value="1"/>
</dbReference>
<organism evidence="2 3">
    <name type="scientific">Gossypium raimondii</name>
    <name type="common">Peruvian cotton</name>
    <name type="synonym">Gossypium klotzschianum subsp. raimondii</name>
    <dbReference type="NCBI Taxonomy" id="29730"/>
    <lineage>
        <taxon>Eukaryota</taxon>
        <taxon>Viridiplantae</taxon>
        <taxon>Streptophyta</taxon>
        <taxon>Embryophyta</taxon>
        <taxon>Tracheophyta</taxon>
        <taxon>Spermatophyta</taxon>
        <taxon>Magnoliopsida</taxon>
        <taxon>eudicotyledons</taxon>
        <taxon>Gunneridae</taxon>
        <taxon>Pentapetalae</taxon>
        <taxon>rosids</taxon>
        <taxon>malvids</taxon>
        <taxon>Malvales</taxon>
        <taxon>Malvaceae</taxon>
        <taxon>Malvoideae</taxon>
        <taxon>Gossypium</taxon>
    </lineage>
</organism>
<dbReference type="InterPro" id="IPR029058">
    <property type="entry name" value="AB_hydrolase_fold"/>
</dbReference>
<protein>
    <recommendedName>
        <fullName evidence="4">Palmitoyl-protein thioesterase 1</fullName>
    </recommendedName>
</protein>
<dbReference type="SUPFAM" id="SSF53474">
    <property type="entry name" value="alpha/beta-Hydrolases"/>
    <property type="match status" value="1"/>
</dbReference>